<evidence type="ECO:0000313" key="2">
    <source>
        <dbReference type="Proteomes" id="UP000275267"/>
    </source>
</evidence>
<dbReference type="OrthoDB" id="10582132at2759"/>
<accession>A0A3L6S1M2</accession>
<reference evidence="2" key="1">
    <citation type="journal article" date="2019" name="Nat. Commun.">
        <title>The genome of broomcorn millet.</title>
        <authorList>
            <person name="Zou C."/>
            <person name="Miki D."/>
            <person name="Li D."/>
            <person name="Tang Q."/>
            <person name="Xiao L."/>
            <person name="Rajput S."/>
            <person name="Deng P."/>
            <person name="Jia W."/>
            <person name="Huang R."/>
            <person name="Zhang M."/>
            <person name="Sun Y."/>
            <person name="Hu J."/>
            <person name="Fu X."/>
            <person name="Schnable P.S."/>
            <person name="Li F."/>
            <person name="Zhang H."/>
            <person name="Feng B."/>
            <person name="Zhu X."/>
            <person name="Liu R."/>
            <person name="Schnable J.C."/>
            <person name="Zhu J.-K."/>
            <person name="Zhang H."/>
        </authorList>
    </citation>
    <scope>NUCLEOTIDE SEQUENCE [LARGE SCALE GENOMIC DNA]</scope>
</reference>
<gene>
    <name evidence="1" type="ORF">C2845_PM09G11920</name>
</gene>
<proteinExistence type="predicted"/>
<dbReference type="EMBL" id="PQIB02000006">
    <property type="protein sequence ID" value="RLN12805.1"/>
    <property type="molecule type" value="Genomic_DNA"/>
</dbReference>
<organism evidence="1 2">
    <name type="scientific">Panicum miliaceum</name>
    <name type="common">Proso millet</name>
    <name type="synonym">Broomcorn millet</name>
    <dbReference type="NCBI Taxonomy" id="4540"/>
    <lineage>
        <taxon>Eukaryota</taxon>
        <taxon>Viridiplantae</taxon>
        <taxon>Streptophyta</taxon>
        <taxon>Embryophyta</taxon>
        <taxon>Tracheophyta</taxon>
        <taxon>Spermatophyta</taxon>
        <taxon>Magnoliopsida</taxon>
        <taxon>Liliopsida</taxon>
        <taxon>Poales</taxon>
        <taxon>Poaceae</taxon>
        <taxon>PACMAD clade</taxon>
        <taxon>Panicoideae</taxon>
        <taxon>Panicodae</taxon>
        <taxon>Paniceae</taxon>
        <taxon>Panicinae</taxon>
        <taxon>Panicum</taxon>
        <taxon>Panicum sect. Panicum</taxon>
    </lineage>
</organism>
<sequence>MKHLMGFNYSWNKEIIAQFYATMYFGYYQNETPMFWMMEEEKYHITFLAFVSLFRLGNDDINFPKLHDEGVLEHKEMHFVPSEL</sequence>
<name>A0A3L6S1M2_PANMI</name>
<dbReference type="AlphaFoldDB" id="A0A3L6S1M2"/>
<dbReference type="Proteomes" id="UP000275267">
    <property type="component" value="Unassembled WGS sequence"/>
</dbReference>
<evidence type="ECO:0000313" key="1">
    <source>
        <dbReference type="EMBL" id="RLN12805.1"/>
    </source>
</evidence>
<keyword evidence="2" id="KW-1185">Reference proteome</keyword>
<protein>
    <submittedName>
        <fullName evidence="1">Uncharacterized protein</fullName>
    </submittedName>
</protein>
<comment type="caution">
    <text evidence="1">The sequence shown here is derived from an EMBL/GenBank/DDBJ whole genome shotgun (WGS) entry which is preliminary data.</text>
</comment>